<dbReference type="Proteomes" id="UP000019462">
    <property type="component" value="Unassembled WGS sequence"/>
</dbReference>
<reference evidence="1 2" key="1">
    <citation type="journal article" date="2014" name="Genome Announc.">
        <title>Genome sequence of the basidiomycetous fungus Pseudozyma aphidis DSM70725, an efficient producer of biosurfactant mannosylerythritol lipids.</title>
        <authorList>
            <person name="Lorenz S."/>
            <person name="Guenther M."/>
            <person name="Grumaz C."/>
            <person name="Rupp S."/>
            <person name="Zibek S."/>
            <person name="Sohn K."/>
        </authorList>
    </citation>
    <scope>NUCLEOTIDE SEQUENCE [LARGE SCALE GENOMIC DNA]</scope>
    <source>
        <strain evidence="2">ATCC 32657 / CBS 517.83 / DSM 70725 / JCM 10318 / NBRC 10182 / NRRL Y-7954 / St-0401</strain>
    </source>
</reference>
<name>W3VNF6_MOEAP</name>
<dbReference type="OrthoDB" id="3342809at2759"/>
<proteinExistence type="predicted"/>
<dbReference type="HOGENOM" id="CLU_017666_0_0_1"/>
<dbReference type="PANTHER" id="PTHR37211:SF1">
    <property type="entry name" value="EXPRESSED PROTEIN"/>
    <property type="match status" value="1"/>
</dbReference>
<dbReference type="InterPro" id="IPR029063">
    <property type="entry name" value="SAM-dependent_MTases_sf"/>
</dbReference>
<dbReference type="PANTHER" id="PTHR37211">
    <property type="entry name" value="EXPRESSED PROTEIN"/>
    <property type="match status" value="1"/>
</dbReference>
<organism evidence="1 2">
    <name type="scientific">Moesziomyces aphidis</name>
    <name type="common">Pseudozyma aphidis</name>
    <dbReference type="NCBI Taxonomy" id="84754"/>
    <lineage>
        <taxon>Eukaryota</taxon>
        <taxon>Fungi</taxon>
        <taxon>Dikarya</taxon>
        <taxon>Basidiomycota</taxon>
        <taxon>Ustilaginomycotina</taxon>
        <taxon>Ustilaginomycetes</taxon>
        <taxon>Ustilaginales</taxon>
        <taxon>Ustilaginaceae</taxon>
        <taxon>Moesziomyces</taxon>
    </lineage>
</organism>
<dbReference type="Gene3D" id="3.40.50.150">
    <property type="entry name" value="Vaccinia Virus protein VP39"/>
    <property type="match status" value="1"/>
</dbReference>
<accession>W3VNF6</accession>
<dbReference type="EMBL" id="AWNI01000009">
    <property type="protein sequence ID" value="ETS63203.1"/>
    <property type="molecule type" value="Genomic_DNA"/>
</dbReference>
<protein>
    <submittedName>
        <fullName evidence="1">Uncharacterized protein</fullName>
    </submittedName>
</protein>
<evidence type="ECO:0000313" key="2">
    <source>
        <dbReference type="Proteomes" id="UP000019462"/>
    </source>
</evidence>
<dbReference type="SUPFAM" id="SSF53335">
    <property type="entry name" value="S-adenosyl-L-methionine-dependent methyltransferases"/>
    <property type="match status" value="1"/>
</dbReference>
<keyword evidence="2" id="KW-1185">Reference proteome</keyword>
<sequence length="833" mass="90735">MLHAAEQSTHCIGSAVPAIACLLRAAAAPRRTDACLARHLQADSACLRSLTTTAVILGTGRELRRSRSQRKTPVLSRVLLFHRGVGSHAQAVSRATRPWAWAVSSARIRGWPPPNSAPVKTARRCCSLARASDPVSKDSSAVRSPKKCARLPHFFMQSHVGRPISPALPLPLDLNLWGRMDVVCNSRLDPRPAPAPASRSSKRRHRYAARRPSFAHRLACWLGGNACLLSDGAALRTSELVSSPIPVLIQLREGMLSSELGRRKPSFLSSCSSSLDPGSPACSPHTFSSSLFTQPIMAADPFAHARPNWEHISSAPGLDSDRVPLASTAPVLKIYEEAVQEPGVECRNIDSLYSQAQLDGSDRYDARILREDFCSTAIIATTWAGMDARNRSQGVDIDLVALKDTHARLRNRPGFVQLLQSPSFAQDGPYTKVLSAEVLPATGAETEAVKETPQDAAPAADTWAPGAATERFDRKRNKKLAKQAKKDAAIEAARVARAASQPPAADGPKMKLLHSDVLDLPVAPVAAESLDSALEAPDVIASLNYAMAYFHDRATLLRYLRMARATLRPKTGVFITDMFGGPSTGESYPDQDATWARFQGEVGFGRDGGDARGQYVLRADRSRAGLRKDASTHAGLAAIDGRGANRARPARDNDADDEEAERVLELMPAPDSSSLGTRAEWPRGKLKLVRTGEEHGGFEYWREDGPVDWMTNRFRMSLSFRFSDASWLRDVFSYDFRVWSIKELTEAMEEAGFVRVQVHILPRNIVDSDRGDAIDDDASDAASEAADEADSMAGLLLRTEKEERNKSSYTAVKAGEKVFANRSFATYIVACAP</sequence>
<dbReference type="AlphaFoldDB" id="W3VNF6"/>
<comment type="caution">
    <text evidence="1">The sequence shown here is derived from an EMBL/GenBank/DDBJ whole genome shotgun (WGS) entry which is preliminary data.</text>
</comment>
<gene>
    <name evidence="1" type="ORF">PaG_02986</name>
</gene>
<evidence type="ECO:0000313" key="1">
    <source>
        <dbReference type="EMBL" id="ETS63203.1"/>
    </source>
</evidence>